<keyword evidence="2" id="KW-1185">Reference proteome</keyword>
<dbReference type="RefSeq" id="WP_120975299.1">
    <property type="nucleotide sequence ID" value="NZ_RBZM01000004.1"/>
</dbReference>
<protein>
    <submittedName>
        <fullName evidence="1">Uncharacterized protein</fullName>
    </submittedName>
</protein>
<reference evidence="1 2" key="1">
    <citation type="submission" date="2018-10" db="EMBL/GenBank/DDBJ databases">
        <title>Cohnella sp. M2MS4P-1, whole genome shotgun sequence.</title>
        <authorList>
            <person name="Tuo L."/>
        </authorList>
    </citation>
    <scope>NUCLEOTIDE SEQUENCE [LARGE SCALE GENOMIC DNA]</scope>
    <source>
        <strain evidence="1 2">M2MS4P-1</strain>
    </source>
</reference>
<sequence length="103" mass="12550">MTEDQKNKKLLYLRSQRENPTGNYRKYLVNTFNYIFNDSKLNGTGWSRAAIRDMINFVYDGNPDHMAFKMINEYKKTLKDLGYIRYIKENNEWRTYIQKELDF</sequence>
<comment type="caution">
    <text evidence="1">The sequence shown here is derived from an EMBL/GenBank/DDBJ whole genome shotgun (WGS) entry which is preliminary data.</text>
</comment>
<dbReference type="OrthoDB" id="2679207at2"/>
<dbReference type="EMBL" id="RBZM01000004">
    <property type="protein sequence ID" value="RKP54920.1"/>
    <property type="molecule type" value="Genomic_DNA"/>
</dbReference>
<dbReference type="Proteomes" id="UP000282076">
    <property type="component" value="Unassembled WGS sequence"/>
</dbReference>
<evidence type="ECO:0000313" key="1">
    <source>
        <dbReference type="EMBL" id="RKP54920.1"/>
    </source>
</evidence>
<name>A0A494Y4S0_9BACL</name>
<dbReference type="AlphaFoldDB" id="A0A494Y4S0"/>
<organism evidence="1 2">
    <name type="scientific">Cohnella endophytica</name>
    <dbReference type="NCBI Taxonomy" id="2419778"/>
    <lineage>
        <taxon>Bacteria</taxon>
        <taxon>Bacillati</taxon>
        <taxon>Bacillota</taxon>
        <taxon>Bacilli</taxon>
        <taxon>Bacillales</taxon>
        <taxon>Paenibacillaceae</taxon>
        <taxon>Cohnella</taxon>
    </lineage>
</organism>
<gene>
    <name evidence="1" type="ORF">D7Z26_06665</name>
</gene>
<accession>A0A494Y4S0</accession>
<proteinExistence type="predicted"/>
<evidence type="ECO:0000313" key="2">
    <source>
        <dbReference type="Proteomes" id="UP000282076"/>
    </source>
</evidence>